<comment type="caution">
    <text evidence="11">The sequence shown here is derived from an EMBL/GenBank/DDBJ whole genome shotgun (WGS) entry which is preliminary data.</text>
</comment>
<keyword evidence="7" id="KW-0496">Mitochondrion</keyword>
<evidence type="ECO:0000256" key="3">
    <source>
        <dbReference type="ARBA" id="ARBA00022898"/>
    </source>
</evidence>
<gene>
    <name evidence="11" type="ORF">V9T40_009233</name>
</gene>
<dbReference type="NCBIfam" id="TIGR00461">
    <property type="entry name" value="gcvP"/>
    <property type="match status" value="1"/>
</dbReference>
<evidence type="ECO:0000256" key="2">
    <source>
        <dbReference type="ARBA" id="ARBA00010756"/>
    </source>
</evidence>
<keyword evidence="8" id="KW-0175">Coiled coil</keyword>
<comment type="function">
    <text evidence="7">The glycine cleavage system catalyzes the degradation of glycine.</text>
</comment>
<dbReference type="Gene3D" id="3.40.640.10">
    <property type="entry name" value="Type I PLP-dependent aspartate aminotransferase-like (Major domain)"/>
    <property type="match status" value="2"/>
</dbReference>
<proteinExistence type="inferred from homology"/>
<evidence type="ECO:0000313" key="12">
    <source>
        <dbReference type="Proteomes" id="UP001367676"/>
    </source>
</evidence>
<comment type="subunit">
    <text evidence="7">The glycine cleavage system is composed of four proteins: P, T, L and H.</text>
</comment>
<evidence type="ECO:0000256" key="1">
    <source>
        <dbReference type="ARBA" id="ARBA00001933"/>
    </source>
</evidence>
<evidence type="ECO:0000256" key="6">
    <source>
        <dbReference type="PIRSR" id="PIRSR603437-50"/>
    </source>
</evidence>
<feature type="domain" description="Glycine cleavage system P-protein N-terminal" evidence="9">
    <location>
        <begin position="44"/>
        <end position="466"/>
    </location>
</feature>
<dbReference type="GO" id="GO:0004375">
    <property type="term" value="F:glycine dehydrogenase (decarboxylating) activity"/>
    <property type="evidence" value="ECO:0007669"/>
    <property type="project" value="UniProtKB-UniRule"/>
</dbReference>
<dbReference type="InterPro" id="IPR015424">
    <property type="entry name" value="PyrdxlP-dep_Trfase"/>
</dbReference>
<reference evidence="11 12" key="1">
    <citation type="submission" date="2024-03" db="EMBL/GenBank/DDBJ databases">
        <title>Adaptation during the transition from Ophiocordyceps entomopathogen to insect associate is accompanied by gene loss and intensified selection.</title>
        <authorList>
            <person name="Ward C.M."/>
            <person name="Onetto C.A."/>
            <person name="Borneman A.R."/>
        </authorList>
    </citation>
    <scope>NUCLEOTIDE SEQUENCE [LARGE SCALE GENOMIC DNA]</scope>
    <source>
        <strain evidence="11">AWRI1</strain>
        <tissue evidence="11">Single Adult Female</tissue>
    </source>
</reference>
<dbReference type="GO" id="GO:0005739">
    <property type="term" value="C:mitochondrion"/>
    <property type="evidence" value="ECO:0007669"/>
    <property type="project" value="UniProtKB-SubCell"/>
</dbReference>
<comment type="cofactor">
    <cofactor evidence="1 6 7">
        <name>pyridoxal 5'-phosphate</name>
        <dbReference type="ChEBI" id="CHEBI:597326"/>
    </cofactor>
</comment>
<organism evidence="11 12">
    <name type="scientific">Parthenolecanium corni</name>
    <dbReference type="NCBI Taxonomy" id="536013"/>
    <lineage>
        <taxon>Eukaryota</taxon>
        <taxon>Metazoa</taxon>
        <taxon>Ecdysozoa</taxon>
        <taxon>Arthropoda</taxon>
        <taxon>Hexapoda</taxon>
        <taxon>Insecta</taxon>
        <taxon>Pterygota</taxon>
        <taxon>Neoptera</taxon>
        <taxon>Paraneoptera</taxon>
        <taxon>Hemiptera</taxon>
        <taxon>Sternorrhyncha</taxon>
        <taxon>Coccoidea</taxon>
        <taxon>Coccidae</taxon>
        <taxon>Parthenolecanium</taxon>
    </lineage>
</organism>
<dbReference type="PANTHER" id="PTHR11773:SF1">
    <property type="entry name" value="GLYCINE DEHYDROGENASE (DECARBOXYLATING), MITOCHONDRIAL"/>
    <property type="match status" value="1"/>
</dbReference>
<comment type="similarity">
    <text evidence="2 7">Belongs to the GcvP family.</text>
</comment>
<dbReference type="GO" id="GO:0019464">
    <property type="term" value="P:glycine decarboxylation via glycine cleavage system"/>
    <property type="evidence" value="ECO:0007669"/>
    <property type="project" value="TreeGrafter"/>
</dbReference>
<evidence type="ECO:0000313" key="11">
    <source>
        <dbReference type="EMBL" id="KAK7601792.1"/>
    </source>
</evidence>
<evidence type="ECO:0000259" key="9">
    <source>
        <dbReference type="Pfam" id="PF02347"/>
    </source>
</evidence>
<keyword evidence="4 7" id="KW-0560">Oxidoreductase</keyword>
<feature type="domain" description="Glycine cleavage system P-protein N-terminal" evidence="9">
    <location>
        <begin position="635"/>
        <end position="758"/>
    </location>
</feature>
<protein>
    <recommendedName>
        <fullName evidence="7">Glycine cleavage system P protein</fullName>
        <ecNumber evidence="7">1.4.4.2</ecNumber>
    </recommendedName>
</protein>
<keyword evidence="3 6" id="KW-0663">Pyridoxal phosphate</keyword>
<dbReference type="GO" id="GO:0016594">
    <property type="term" value="F:glycine binding"/>
    <property type="evidence" value="ECO:0007669"/>
    <property type="project" value="TreeGrafter"/>
</dbReference>
<dbReference type="NCBIfam" id="NF003346">
    <property type="entry name" value="PRK04366.1"/>
    <property type="match status" value="1"/>
</dbReference>
<dbReference type="FunFam" id="3.40.640.10:FF:000005">
    <property type="entry name" value="Glycine dehydrogenase (decarboxylating), mitochondrial"/>
    <property type="match status" value="1"/>
</dbReference>
<evidence type="ECO:0000259" key="10">
    <source>
        <dbReference type="Pfam" id="PF21478"/>
    </source>
</evidence>
<dbReference type="Proteomes" id="UP001367676">
    <property type="component" value="Unassembled WGS sequence"/>
</dbReference>
<dbReference type="InterPro" id="IPR015421">
    <property type="entry name" value="PyrdxlP-dep_Trfase_major"/>
</dbReference>
<dbReference type="EC" id="1.4.4.2" evidence="7"/>
<feature type="modified residue" description="N6-(pyridoxal phosphate)lysine" evidence="6">
    <location>
        <position position="731"/>
    </location>
</feature>
<dbReference type="SUPFAM" id="SSF53383">
    <property type="entry name" value="PLP-dependent transferases"/>
    <property type="match status" value="2"/>
</dbReference>
<evidence type="ECO:0000256" key="8">
    <source>
        <dbReference type="SAM" id="Coils"/>
    </source>
</evidence>
<comment type="subcellular location">
    <subcellularLocation>
        <location evidence="7">Mitochondrion</location>
    </subcellularLocation>
</comment>
<dbReference type="GO" id="GO:0005960">
    <property type="term" value="C:glycine cleavage complex"/>
    <property type="evidence" value="ECO:0007669"/>
    <property type="project" value="TreeGrafter"/>
</dbReference>
<dbReference type="InterPro" id="IPR015422">
    <property type="entry name" value="PyrdxlP-dep_Trfase_small"/>
</dbReference>
<evidence type="ECO:0000256" key="4">
    <source>
        <dbReference type="ARBA" id="ARBA00023002"/>
    </source>
</evidence>
<sequence length="981" mass="109405">MFLQNFRKFLVVENKFVILVAVRHNSSFENVESVLNIDDGFACRHIGPNAENEALMLKTVGYETLDELCEHVIPKNIRLSALHGTEHSLSEHEIYSRGKSLSEKNEIWRNFIGTGYYNCFTPTPILRNVFENPGWITQYTPYQCEIAQGRLRNLLNFQTMIIELTGLDVANASLLDEGTAAAEAMTLFYRKNNRKNVFLSEDLHPQTISVIKTRGYSLGLNVVVGDAKKEDFTNKNYSGVLIQYPDTNGEIYDYTNLVAKAHQNGSFVACATDLLALCVIKPPSEFDVDVAVGSSQRFGVPLGFGGPHAAFFACKKSLLRLMPGRIAGLSKDADGQPAYRLTLQTREQHIKRDKATSNVCTAQALLANMAVLFAIYHGPERLKSIAAKVHLLAYVLYQGLKSSGNQLSNVNFFDTLKVSPKEDLSVIKDRARDRKINLRYFSDGTIGISLDETTRIEDIDDLFYIFGSKTKTEEVLKNINLEKTLINSWFARKGKFLTQDVFNTYHSETKLIRFMKALENKDVSLVHSMIPLGSCTMKLNGTTEMMLCSLPGFTNIHPFVPKEQVSGYYQLFDELERDLCAVTGYDKISFQPNSGAQGEYAGLYAIRSYHDSVGQSHRNICLIPISAHGTNPASAKMAGMEIELVPVLSDGSIDVDNLKKKVHQHRNNLSCLMVTYPSTNGVFEENIAEICDLIHENGGQVYLDGANMNAQVGLCRPGDYGSDVSHLNLHKTFCIPHGGGGPGVGPVAVKAHLAPFLPSHPLLEKQYNHLVPTVSASPFGSALILPISWSYIKMMGSRKLKKASQIAILNANYMCKVLEPHYKVLYRGKSGLVAHEFILDVREFKSTANIEVIDIAKRLIDYGFHAPTVSWPVPGTMMIEPTESEDKDELDRFCDSLIRIRQEIAEIENNKYDKQNNLLKNAPHTLRQISSDNWDRPYSRQQAAFPLPFLITGAKIWPSAARADDVFGDKNIVCSCPPLIG</sequence>
<dbReference type="InterPro" id="IPR049316">
    <property type="entry name" value="GDC-P_C"/>
</dbReference>
<dbReference type="CDD" id="cd00613">
    <property type="entry name" value="GDC-P"/>
    <property type="match status" value="2"/>
</dbReference>
<dbReference type="Pfam" id="PF02347">
    <property type="entry name" value="GDC-P"/>
    <property type="match status" value="2"/>
</dbReference>
<dbReference type="FunFam" id="3.40.640.10:FF:000007">
    <property type="entry name" value="glycine dehydrogenase (Decarboxylating), mitochondrial"/>
    <property type="match status" value="1"/>
</dbReference>
<evidence type="ECO:0000256" key="7">
    <source>
        <dbReference type="RuleBase" id="RU364056"/>
    </source>
</evidence>
<dbReference type="GO" id="GO:0030170">
    <property type="term" value="F:pyridoxal phosphate binding"/>
    <property type="evidence" value="ECO:0007669"/>
    <property type="project" value="TreeGrafter"/>
</dbReference>
<evidence type="ECO:0000256" key="5">
    <source>
        <dbReference type="ARBA" id="ARBA00049026"/>
    </source>
</evidence>
<name>A0AAN9TN62_9HEMI</name>
<dbReference type="InterPro" id="IPR049315">
    <property type="entry name" value="GDC-P_N"/>
</dbReference>
<dbReference type="Gene3D" id="3.90.1150.10">
    <property type="entry name" value="Aspartate Aminotransferase, domain 1"/>
    <property type="match status" value="2"/>
</dbReference>
<dbReference type="InterPro" id="IPR003437">
    <property type="entry name" value="GcvP"/>
</dbReference>
<dbReference type="Pfam" id="PF21478">
    <property type="entry name" value="GcvP2_C"/>
    <property type="match status" value="1"/>
</dbReference>
<dbReference type="InterPro" id="IPR020581">
    <property type="entry name" value="GDC_P"/>
</dbReference>
<dbReference type="FunFam" id="3.90.1150.10:FF:000007">
    <property type="entry name" value="Glycine dehydrogenase (decarboxylating), mitochondrial"/>
    <property type="match status" value="1"/>
</dbReference>
<keyword evidence="12" id="KW-1185">Reference proteome</keyword>
<comment type="catalytic activity">
    <reaction evidence="5 7">
        <text>N(6)-[(R)-lipoyl]-L-lysyl-[glycine-cleavage complex H protein] + glycine + H(+) = N(6)-[(R)-S(8)-aminomethyldihydrolipoyl]-L-lysyl-[glycine-cleavage complex H protein] + CO2</text>
        <dbReference type="Rhea" id="RHEA:24304"/>
        <dbReference type="Rhea" id="RHEA-COMP:10494"/>
        <dbReference type="Rhea" id="RHEA-COMP:10495"/>
        <dbReference type="ChEBI" id="CHEBI:15378"/>
        <dbReference type="ChEBI" id="CHEBI:16526"/>
        <dbReference type="ChEBI" id="CHEBI:57305"/>
        <dbReference type="ChEBI" id="CHEBI:83099"/>
        <dbReference type="ChEBI" id="CHEBI:83143"/>
        <dbReference type="EC" id="1.4.4.2"/>
    </reaction>
</comment>
<dbReference type="PANTHER" id="PTHR11773">
    <property type="entry name" value="GLYCINE DEHYDROGENASE, DECARBOXYLATING"/>
    <property type="match status" value="1"/>
</dbReference>
<accession>A0AAN9TN62</accession>
<dbReference type="EMBL" id="JBBCAQ010000010">
    <property type="protein sequence ID" value="KAK7601792.1"/>
    <property type="molecule type" value="Genomic_DNA"/>
</dbReference>
<feature type="domain" description="Glycine dehydrogenase C-terminal" evidence="10">
    <location>
        <begin position="803"/>
        <end position="924"/>
    </location>
</feature>
<dbReference type="AlphaFoldDB" id="A0AAN9TN62"/>
<feature type="coiled-coil region" evidence="8">
    <location>
        <begin position="890"/>
        <end position="917"/>
    </location>
</feature>
<keyword evidence="7" id="KW-0809">Transit peptide</keyword>